<organism evidence="1">
    <name type="scientific">marine sediment metagenome</name>
    <dbReference type="NCBI Taxonomy" id="412755"/>
    <lineage>
        <taxon>unclassified sequences</taxon>
        <taxon>metagenomes</taxon>
        <taxon>ecological metagenomes</taxon>
    </lineage>
</organism>
<dbReference type="AlphaFoldDB" id="X1J687"/>
<evidence type="ECO:0000313" key="1">
    <source>
        <dbReference type="EMBL" id="GAH89462.1"/>
    </source>
</evidence>
<gene>
    <name evidence="1" type="ORF">S03H2_56816</name>
</gene>
<name>X1J687_9ZZZZ</name>
<proteinExistence type="predicted"/>
<dbReference type="EMBL" id="BARU01036382">
    <property type="protein sequence ID" value="GAH89462.1"/>
    <property type="molecule type" value="Genomic_DNA"/>
</dbReference>
<reference evidence="1" key="1">
    <citation type="journal article" date="2014" name="Front. Microbiol.">
        <title>High frequency of phylogenetically diverse reductive dehalogenase-homologous genes in deep subseafloor sedimentary metagenomes.</title>
        <authorList>
            <person name="Kawai M."/>
            <person name="Futagami T."/>
            <person name="Toyoda A."/>
            <person name="Takaki Y."/>
            <person name="Nishi S."/>
            <person name="Hori S."/>
            <person name="Arai W."/>
            <person name="Tsubouchi T."/>
            <person name="Morono Y."/>
            <person name="Uchiyama I."/>
            <person name="Ito T."/>
            <person name="Fujiyama A."/>
            <person name="Inagaki F."/>
            <person name="Takami H."/>
        </authorList>
    </citation>
    <scope>NUCLEOTIDE SEQUENCE</scope>
    <source>
        <strain evidence="1">Expedition CK06-06</strain>
    </source>
</reference>
<feature type="non-terminal residue" evidence="1">
    <location>
        <position position="1"/>
    </location>
</feature>
<accession>X1J687</accession>
<protein>
    <submittedName>
        <fullName evidence="1">Uncharacterized protein</fullName>
    </submittedName>
</protein>
<comment type="caution">
    <text evidence="1">The sequence shown here is derived from an EMBL/GenBank/DDBJ whole genome shotgun (WGS) entry which is preliminary data.</text>
</comment>
<sequence length="29" mass="3304">ILIANNSLVTDSFYFVVKEIFNGKDRGSR</sequence>